<dbReference type="EMBL" id="LPWF01000026">
    <property type="protein sequence ID" value="ODR97359.1"/>
    <property type="molecule type" value="Genomic_DNA"/>
</dbReference>
<evidence type="ECO:0000256" key="6">
    <source>
        <dbReference type="ARBA" id="ARBA00022741"/>
    </source>
</evidence>
<dbReference type="GO" id="GO:0051213">
    <property type="term" value="F:dioxygenase activity"/>
    <property type="evidence" value="ECO:0007669"/>
    <property type="project" value="UniProtKB-KW"/>
</dbReference>
<dbReference type="InterPro" id="IPR013785">
    <property type="entry name" value="Aldolase_TIM"/>
</dbReference>
<comment type="cofactor">
    <cofactor evidence="1">
        <name>FMN</name>
        <dbReference type="ChEBI" id="CHEBI:58210"/>
    </cofactor>
</comment>
<keyword evidence="5" id="KW-0288">FMN</keyword>
<dbReference type="Gene3D" id="3.20.20.70">
    <property type="entry name" value="Aldolase class I"/>
    <property type="match status" value="1"/>
</dbReference>
<evidence type="ECO:0000256" key="3">
    <source>
        <dbReference type="ARBA" id="ARBA00022575"/>
    </source>
</evidence>
<comment type="similarity">
    <text evidence="2">Belongs to the nitronate monooxygenase family. NMO class I subfamily.</text>
</comment>
<dbReference type="InterPro" id="IPR004136">
    <property type="entry name" value="NMO"/>
</dbReference>
<dbReference type="RefSeq" id="WP_069441910.1">
    <property type="nucleotide sequence ID" value="NZ_LPWF01000026.1"/>
</dbReference>
<dbReference type="GO" id="GO:0009636">
    <property type="term" value="P:response to toxic substance"/>
    <property type="evidence" value="ECO:0007669"/>
    <property type="project" value="UniProtKB-KW"/>
</dbReference>
<keyword evidence="7" id="KW-0560">Oxidoreductase</keyword>
<evidence type="ECO:0000313" key="13">
    <source>
        <dbReference type="Proteomes" id="UP000094472"/>
    </source>
</evidence>
<keyword evidence="6" id="KW-0547">Nucleotide-binding</keyword>
<keyword evidence="4" id="KW-0285">Flavoprotein</keyword>
<dbReference type="AlphaFoldDB" id="A0A1E3VV18"/>
<evidence type="ECO:0000256" key="2">
    <source>
        <dbReference type="ARBA" id="ARBA00009881"/>
    </source>
</evidence>
<dbReference type="OrthoDB" id="9778912at2"/>
<keyword evidence="8" id="KW-0503">Monooxygenase</keyword>
<sequence length="358" mass="37223">MSWPDTRIIDLFGVEVPIVQAPMANSTGIEMAIAVAEAGGLGSFPCATIDPEAMRDGVGAFRAATAKPLHMNFFCHEPEPADPERDRAWLAHLAPYFDELGVVPPALPLPTGHAPFGETDCAVVEELRPEIVSFHFGLPAEPLLARVKAAGCKVTSTATTLREAKHLAGRGVDAIIAQGAEAGAHRGMFIETDVFSQVGTFALVRAIASAVDVPVIAAGSIGDAHAIAGAFALGASAVQMGTAYLLCPEAYTPPLHRAALGDPMRETAITNILTGRPARGVVNRFMREQGPMNAAAPVFPFGRPAIAPLRAKAEAQGSGDFSPLWSGQGPAPIAGVGAKDLTNRLAGAALGLFDEQRS</sequence>
<evidence type="ECO:0000256" key="7">
    <source>
        <dbReference type="ARBA" id="ARBA00023002"/>
    </source>
</evidence>
<evidence type="ECO:0000313" key="12">
    <source>
        <dbReference type="EMBL" id="ODR97359.1"/>
    </source>
</evidence>
<dbReference type="GO" id="GO:0000166">
    <property type="term" value="F:nucleotide binding"/>
    <property type="evidence" value="ECO:0007669"/>
    <property type="project" value="UniProtKB-KW"/>
</dbReference>
<dbReference type="CDD" id="cd04730">
    <property type="entry name" value="NPD_like"/>
    <property type="match status" value="1"/>
</dbReference>
<dbReference type="GO" id="GO:0018580">
    <property type="term" value="F:nitronate monooxygenase activity"/>
    <property type="evidence" value="ECO:0007669"/>
    <property type="project" value="InterPro"/>
</dbReference>
<dbReference type="FunFam" id="3.20.20.70:FF:000154">
    <property type="entry name" value="Probable nitronate monooxygenase"/>
    <property type="match status" value="1"/>
</dbReference>
<evidence type="ECO:0000256" key="11">
    <source>
        <dbReference type="ARBA" id="ARBA00067136"/>
    </source>
</evidence>
<organism evidence="12 13">
    <name type="scientific">Methyloceanibacter superfactus</name>
    <dbReference type="NCBI Taxonomy" id="1774969"/>
    <lineage>
        <taxon>Bacteria</taxon>
        <taxon>Pseudomonadati</taxon>
        <taxon>Pseudomonadota</taxon>
        <taxon>Alphaproteobacteria</taxon>
        <taxon>Hyphomicrobiales</taxon>
        <taxon>Hyphomicrobiaceae</taxon>
        <taxon>Methyloceanibacter</taxon>
    </lineage>
</organism>
<evidence type="ECO:0000256" key="10">
    <source>
        <dbReference type="ARBA" id="ARBA00049401"/>
    </source>
</evidence>
<dbReference type="PANTHER" id="PTHR42747:SF3">
    <property type="entry name" value="NITRONATE MONOOXYGENASE-RELATED"/>
    <property type="match status" value="1"/>
</dbReference>
<gene>
    <name evidence="12" type="ORF">AUC69_12105</name>
</gene>
<name>A0A1E3VV18_9HYPH</name>
<keyword evidence="3" id="KW-0216">Detoxification</keyword>
<dbReference type="SUPFAM" id="SSF51412">
    <property type="entry name" value="Inosine monophosphate dehydrogenase (IMPDH)"/>
    <property type="match status" value="1"/>
</dbReference>
<accession>A0A1E3VV18</accession>
<keyword evidence="12" id="KW-0223">Dioxygenase</keyword>
<comment type="catalytic activity">
    <reaction evidence="10">
        <text>3 propionate 3-nitronate + 3 O2 + H2O = 3 3-oxopropanoate + 2 nitrate + nitrite + H2O2 + 3 H(+)</text>
        <dbReference type="Rhea" id="RHEA:57332"/>
        <dbReference type="ChEBI" id="CHEBI:15377"/>
        <dbReference type="ChEBI" id="CHEBI:15378"/>
        <dbReference type="ChEBI" id="CHEBI:15379"/>
        <dbReference type="ChEBI" id="CHEBI:16240"/>
        <dbReference type="ChEBI" id="CHEBI:16301"/>
        <dbReference type="ChEBI" id="CHEBI:17632"/>
        <dbReference type="ChEBI" id="CHEBI:33190"/>
        <dbReference type="ChEBI" id="CHEBI:136067"/>
    </reaction>
</comment>
<proteinExistence type="inferred from homology"/>
<evidence type="ECO:0000256" key="9">
    <source>
        <dbReference type="ARBA" id="ARBA00031155"/>
    </source>
</evidence>
<evidence type="ECO:0000256" key="8">
    <source>
        <dbReference type="ARBA" id="ARBA00023033"/>
    </source>
</evidence>
<dbReference type="STRING" id="1774969.AUC69_12105"/>
<dbReference type="Proteomes" id="UP000094472">
    <property type="component" value="Unassembled WGS sequence"/>
</dbReference>
<evidence type="ECO:0000256" key="5">
    <source>
        <dbReference type="ARBA" id="ARBA00022643"/>
    </source>
</evidence>
<dbReference type="Pfam" id="PF03060">
    <property type="entry name" value="NMO"/>
    <property type="match status" value="1"/>
</dbReference>
<protein>
    <recommendedName>
        <fullName evidence="11">Nitronate monooxygenase</fullName>
    </recommendedName>
    <alternativeName>
        <fullName evidence="9">Propionate 3-nitronate monooxygenase</fullName>
    </alternativeName>
</protein>
<comment type="caution">
    <text evidence="12">The sequence shown here is derived from an EMBL/GenBank/DDBJ whole genome shotgun (WGS) entry which is preliminary data.</text>
</comment>
<evidence type="ECO:0000256" key="4">
    <source>
        <dbReference type="ARBA" id="ARBA00022630"/>
    </source>
</evidence>
<dbReference type="PANTHER" id="PTHR42747">
    <property type="entry name" value="NITRONATE MONOOXYGENASE-RELATED"/>
    <property type="match status" value="1"/>
</dbReference>
<keyword evidence="13" id="KW-1185">Reference proteome</keyword>
<evidence type="ECO:0000256" key="1">
    <source>
        <dbReference type="ARBA" id="ARBA00001917"/>
    </source>
</evidence>
<reference evidence="12 13" key="1">
    <citation type="journal article" date="2016" name="Environ. Microbiol.">
        <title>New Methyloceanibacter diversity from North Sea sediments includes methanotroph containing solely the soluble methane monooxygenase.</title>
        <authorList>
            <person name="Vekeman B."/>
            <person name="Kerckhof F.M."/>
            <person name="Cremers G."/>
            <person name="de Vos P."/>
            <person name="Vandamme P."/>
            <person name="Boon N."/>
            <person name="Op den Camp H.J."/>
            <person name="Heylen K."/>
        </authorList>
    </citation>
    <scope>NUCLEOTIDE SEQUENCE [LARGE SCALE GENOMIC DNA]</scope>
    <source>
        <strain evidence="12 13">R-67175</strain>
    </source>
</reference>